<dbReference type="FunFam" id="1.25.40.430:FF:000003">
    <property type="entry name" value="Checkpoint serine/threonine-protein kinase BUB1"/>
    <property type="match status" value="1"/>
</dbReference>
<dbReference type="VEuPathDB" id="VectorBase:CSON015408"/>
<evidence type="ECO:0000313" key="11">
    <source>
        <dbReference type="EMBL" id="SSW99402.1"/>
    </source>
</evidence>
<dbReference type="Gene3D" id="1.25.40.430">
    <property type="match status" value="1"/>
</dbReference>
<feature type="domain" description="Protein kinase" evidence="9">
    <location>
        <begin position="1499"/>
        <end position="1787"/>
    </location>
</feature>
<dbReference type="EMBL" id="UFQT01000097">
    <property type="protein sequence ID" value="SSX19782.1"/>
    <property type="molecule type" value="Genomic_DNA"/>
</dbReference>
<dbReference type="PROSITE" id="PS50011">
    <property type="entry name" value="PROTEIN_KINASE_DOM"/>
    <property type="match status" value="1"/>
</dbReference>
<dbReference type="InterPro" id="IPR017441">
    <property type="entry name" value="Protein_kinase_ATP_BS"/>
</dbReference>
<gene>
    <name evidence="11" type="primary">CSON015408</name>
</gene>
<dbReference type="SMART" id="SM00220">
    <property type="entry name" value="S_TKc"/>
    <property type="match status" value="1"/>
</dbReference>
<evidence type="ECO:0000256" key="8">
    <source>
        <dbReference type="SAM" id="MobiDB-lite"/>
    </source>
</evidence>
<dbReference type="GO" id="GO:0032991">
    <property type="term" value="C:protein-containing complex"/>
    <property type="evidence" value="ECO:0007669"/>
    <property type="project" value="UniProtKB-ARBA"/>
</dbReference>
<feature type="compositionally biased region" description="Low complexity" evidence="8">
    <location>
        <begin position="815"/>
        <end position="837"/>
    </location>
</feature>
<comment type="subcellular location">
    <subcellularLocation>
        <location evidence="1">Chromosome</location>
        <location evidence="1">Centromere</location>
        <location evidence="1">Kinetochore</location>
    </subcellularLocation>
</comment>
<dbReference type="PANTHER" id="PTHR14030:SF4">
    <property type="entry name" value="BUB1 KINASE, ISOFORM A-RELATED"/>
    <property type="match status" value="1"/>
</dbReference>
<dbReference type="InterPro" id="IPR011009">
    <property type="entry name" value="Kinase-like_dom_sf"/>
</dbReference>
<name>A0A336K6A5_CULSO</name>
<dbReference type="InterPro" id="IPR015661">
    <property type="entry name" value="Bub1/Mad3"/>
</dbReference>
<dbReference type="SMART" id="SM00777">
    <property type="entry name" value="Mad3_BUB1_I"/>
    <property type="match status" value="1"/>
</dbReference>
<evidence type="ECO:0000259" key="9">
    <source>
        <dbReference type="PROSITE" id="PS50011"/>
    </source>
</evidence>
<evidence type="ECO:0000256" key="2">
    <source>
        <dbReference type="ARBA" id="ARBA00022454"/>
    </source>
</evidence>
<dbReference type="InterPro" id="IPR013212">
    <property type="entry name" value="Mad3/Bub1_I"/>
</dbReference>
<dbReference type="GO" id="GO:0051754">
    <property type="term" value="P:meiotic sister chromatid cohesion, centromeric"/>
    <property type="evidence" value="ECO:0007669"/>
    <property type="project" value="TreeGrafter"/>
</dbReference>
<evidence type="ECO:0000256" key="1">
    <source>
        <dbReference type="ARBA" id="ARBA00004629"/>
    </source>
</evidence>
<dbReference type="InterPro" id="IPR000719">
    <property type="entry name" value="Prot_kinase_dom"/>
</dbReference>
<dbReference type="PROSITE" id="PS00107">
    <property type="entry name" value="PROTEIN_KINASE_ATP"/>
    <property type="match status" value="1"/>
</dbReference>
<evidence type="ECO:0000256" key="7">
    <source>
        <dbReference type="PROSITE-ProRule" id="PRU10141"/>
    </source>
</evidence>
<dbReference type="PROSITE" id="PS00108">
    <property type="entry name" value="PROTEIN_KINASE_ST"/>
    <property type="match status" value="1"/>
</dbReference>
<dbReference type="InterPro" id="IPR008271">
    <property type="entry name" value="Ser/Thr_kinase_AS"/>
</dbReference>
<evidence type="ECO:0000256" key="6">
    <source>
        <dbReference type="ARBA" id="ARBA00023328"/>
    </source>
</evidence>
<feature type="domain" description="BUB1 N-terminal" evidence="10">
    <location>
        <begin position="45"/>
        <end position="208"/>
    </location>
</feature>
<protein>
    <submittedName>
        <fullName evidence="11">CSON015408 protein</fullName>
    </submittedName>
</protein>
<dbReference type="PROSITE" id="PS51489">
    <property type="entry name" value="BUB1_N"/>
    <property type="match status" value="1"/>
</dbReference>
<dbReference type="Gene3D" id="1.10.510.10">
    <property type="entry name" value="Transferase(Phosphotransferase) domain 1"/>
    <property type="match status" value="1"/>
</dbReference>
<evidence type="ECO:0000256" key="3">
    <source>
        <dbReference type="ARBA" id="ARBA00022741"/>
    </source>
</evidence>
<dbReference type="GO" id="GO:0007094">
    <property type="term" value="P:mitotic spindle assembly checkpoint signaling"/>
    <property type="evidence" value="ECO:0007669"/>
    <property type="project" value="InterPro"/>
</dbReference>
<keyword evidence="5 7" id="KW-0067">ATP-binding</keyword>
<dbReference type="GO" id="GO:0005524">
    <property type="term" value="F:ATP binding"/>
    <property type="evidence" value="ECO:0007669"/>
    <property type="project" value="UniProtKB-UniRule"/>
</dbReference>
<dbReference type="SUPFAM" id="SSF56112">
    <property type="entry name" value="Protein kinase-like (PK-like)"/>
    <property type="match status" value="1"/>
</dbReference>
<dbReference type="GO" id="GO:0005634">
    <property type="term" value="C:nucleus"/>
    <property type="evidence" value="ECO:0007669"/>
    <property type="project" value="TreeGrafter"/>
</dbReference>
<dbReference type="GO" id="GO:0004672">
    <property type="term" value="F:protein kinase activity"/>
    <property type="evidence" value="ECO:0007669"/>
    <property type="project" value="InterPro"/>
</dbReference>
<dbReference type="Pfam" id="PF08311">
    <property type="entry name" value="Mad3_BUB1_I"/>
    <property type="match status" value="1"/>
</dbReference>
<evidence type="ECO:0000256" key="4">
    <source>
        <dbReference type="ARBA" id="ARBA00022838"/>
    </source>
</evidence>
<dbReference type="PANTHER" id="PTHR14030">
    <property type="entry name" value="MITOTIC CHECKPOINT SERINE/THREONINE-PROTEIN KINASE BUB1"/>
    <property type="match status" value="1"/>
</dbReference>
<feature type="region of interest" description="Disordered" evidence="8">
    <location>
        <begin position="815"/>
        <end position="839"/>
    </location>
</feature>
<organism evidence="11">
    <name type="scientific">Culicoides sonorensis</name>
    <name type="common">Biting midge</name>
    <dbReference type="NCBI Taxonomy" id="179676"/>
    <lineage>
        <taxon>Eukaryota</taxon>
        <taxon>Metazoa</taxon>
        <taxon>Ecdysozoa</taxon>
        <taxon>Arthropoda</taxon>
        <taxon>Hexapoda</taxon>
        <taxon>Insecta</taxon>
        <taxon>Pterygota</taxon>
        <taxon>Neoptera</taxon>
        <taxon>Endopterygota</taxon>
        <taxon>Diptera</taxon>
        <taxon>Nematocera</taxon>
        <taxon>Chironomoidea</taxon>
        <taxon>Ceratopogonidae</taxon>
        <taxon>Ceratopogoninae</taxon>
        <taxon>Culicoides</taxon>
        <taxon>Monoculicoides</taxon>
    </lineage>
</organism>
<sequence>MDFDTVKENIQPLRQGRNAERLGIALNAESQEILQKELFEQRKEYELSIQQYKGQDPLDLWYEYISWIEQSYPKSGKETHLDEVLIKCIETFEHFEQYRQDRRMIKIYMKYIDSQSHPQNLYQELFNQGIGTMVADLYIGWAYYYDAADNFKKAEEIYQRGLKVRAQPLEDLEHAHKQFGFSMSQRILYKDEPGNQKLFQSSLEERRTALTSLRAHKKRHVGTSRTGLAIKSVKPGLVLQENMMGANAGPIKVDVFKEAEEETKESSSLTNNVSIVRSLVDSIRSRENTHEPGPWNKAKVGCISGHLIEAPQQPSFKILEDDTPCNPIPYNYKSYHLGFQRPNHFVANNRSQPNDWDNVPLVISEPIDPKGIPMYSKMYCYPGNGKEYSAEEYVGYKWFKNRGLSNKFTLQYDPIWDDRIDCGIRIPPNFARQSLPQNSDMDYVMPMQNDPEPGFTIDYKLLRIVDDVTGQIRDISHEEIMREKWKLNPKKFTDVIEMDTDDLEETMIGERRASIMPRFSMMPRQSIFPERKSILLGKRSLLPDRRSVVQEENEQASISQFKLEFKTPNVPGINRKSVLPRISTTPSHLIDKHENFVNETEMNDGSFKNVDKTRDHCLPAQDSNLQEEITANCITNLGAVKKQTLHKRKIDTPDKIVQHKSVCTIDTPEKLSSKSSFTPCVDEQSNFDGFAVPRLPSPIKTKPFQIFEDDQSSVVKPEPQGSLFNQNDSICTMNFNRCIETGSMSTPIKVKEKRIPIQTPKNTEETLIESPIENIPQNISPIIPVIDQENIEPVQMPYHAIPKQLSTIMETTETTSSLTGVHTKSSISSPESGNESELTCQQSSVVEQKNATEKFCIFEENKALPEILSDSKKKIMTEDSITVVTAKGKELKASSFITEELNIPPENSMMVPFPVFSIFEDKTENIKPVSEELKLQITNKSSVNVPNFSIFEDKTENLKAISIKAPSFIQQNDTQIFNKENISRVILEDVSPSLTTFKIPNESAFPDYEEDQTGQLKTTKKQEFLKIEQKNSSIMKETHENMNNSMPIQNCTFDSTNILQCEQNITKLCKNAEKPTEIHENKLEILRQTSDKIRKSDDFYDCFGKSPVKARINSKDLAISNLTLILDKTENMCIDEKRPDTKVEDIEDKRILSVRDRSLQNRKSDDFYDLFSKSPPKLGIEKKLESQKENATQKSPDISSLLKFDISNDRDTTQALLKLNLDNSKNVSMLAKSSKISSILHVSQIKQEKSLHISDRLSTFAKPFGNFDSPKEVPIGKQKKPLFAEDDNINTMNFASNLETVQNSTFIAPPESNKPIFGILKVESGLRMSKFSDGINEEIEKTLISPKKTVSLLKNTLPIQSNSSVQNINPEESFKNILSSNNCTDTLNDDLGMSIYVAPKVNNDEISDENWEELNEDFELNAQNNDFLPNVVDLNGTRAFIQDQLLEEMIDPFNKDLIHALLDQIDFINYLTDLRTCSLRNKISPLAKGHTTEIGNETFDVVKAIGKGSYGTVFSGKCQRTGVMYALKQERPANLWEYYICLEIKSRIANPNILCGFMDVEYALIGTNASILASKFSKYGTLIDVCNKIKKSTNRNMDEYIVMHLTSQILDLMDHLHSSQIIHADVKPDNFLVMTKINPGYLSRPSIQLIDFGIAIDMQLLSNLHPYQQVQFKLIVDEDPCIEMREKKYWTYQVDLYGVAGTAHAMLFGKYMEVQQKLMKWAIKTKMPRYFHKDIWDIFFDKMLNIRSCKEMPNLQELRTVFKEELQNKEKIFREKINEFNNILESS</sequence>
<keyword evidence="3 7" id="KW-0547">Nucleotide-binding</keyword>
<reference evidence="11" key="1">
    <citation type="submission" date="2018-04" db="EMBL/GenBank/DDBJ databases">
        <authorList>
            <person name="Go L.Y."/>
            <person name="Mitchell J.A."/>
        </authorList>
    </citation>
    <scope>NUCLEOTIDE SEQUENCE</scope>
    <source>
        <tissue evidence="11">Whole organism</tissue>
    </source>
</reference>
<keyword evidence="2" id="KW-0158">Chromosome</keyword>
<keyword evidence="4" id="KW-0995">Kinetochore</keyword>
<accession>A0A336K6A5</accession>
<dbReference type="GO" id="GO:0000776">
    <property type="term" value="C:kinetochore"/>
    <property type="evidence" value="ECO:0007669"/>
    <property type="project" value="UniProtKB-KW"/>
</dbReference>
<evidence type="ECO:0000256" key="5">
    <source>
        <dbReference type="ARBA" id="ARBA00022840"/>
    </source>
</evidence>
<feature type="binding site" evidence="7">
    <location>
        <position position="1528"/>
    </location>
    <ligand>
        <name>ATP</name>
        <dbReference type="ChEBI" id="CHEBI:30616"/>
    </ligand>
</feature>
<proteinExistence type="predicted"/>
<keyword evidence="6" id="KW-0137">Centromere</keyword>
<dbReference type="Pfam" id="PF00069">
    <property type="entry name" value="Pkinase"/>
    <property type="match status" value="1"/>
</dbReference>
<evidence type="ECO:0000259" key="10">
    <source>
        <dbReference type="PROSITE" id="PS51489"/>
    </source>
</evidence>
<evidence type="ECO:0000313" key="12">
    <source>
        <dbReference type="EMBL" id="SSX19782.1"/>
    </source>
</evidence>
<dbReference type="EMBL" id="UFQS01000097">
    <property type="protein sequence ID" value="SSW99402.1"/>
    <property type="molecule type" value="Genomic_DNA"/>
</dbReference>
<reference evidence="12" key="2">
    <citation type="submission" date="2018-07" db="EMBL/GenBank/DDBJ databases">
        <authorList>
            <person name="Quirk P.G."/>
            <person name="Krulwich T.A."/>
        </authorList>
    </citation>
    <scope>NUCLEOTIDE SEQUENCE</scope>
</reference>